<evidence type="ECO:0000256" key="2">
    <source>
        <dbReference type="ARBA" id="ARBA00022840"/>
    </source>
</evidence>
<keyword evidence="6" id="KW-1185">Reference proteome</keyword>
<dbReference type="STRING" id="1834516.BL253_16030"/>
<dbReference type="GO" id="GO:0005524">
    <property type="term" value="F:ATP binding"/>
    <property type="evidence" value="ECO:0007669"/>
    <property type="project" value="UniProtKB-KW"/>
</dbReference>
<name>A0A1V2IAB5_9ACTN</name>
<dbReference type="Gene3D" id="3.40.50.300">
    <property type="entry name" value="P-loop containing nucleotide triphosphate hydrolases"/>
    <property type="match status" value="1"/>
</dbReference>
<evidence type="ECO:0000256" key="4">
    <source>
        <dbReference type="SAM" id="Phobius"/>
    </source>
</evidence>
<dbReference type="RefSeq" id="WP_076817814.1">
    <property type="nucleotide sequence ID" value="NZ_MOMC01000031.1"/>
</dbReference>
<dbReference type="InterPro" id="IPR050445">
    <property type="entry name" value="Bact_polysacc_biosynth/exp"/>
</dbReference>
<accession>A0A1V2IAB5</accession>
<sequence length="377" mass="38282">MGGLLSAAAVWRPVRVVAFGVLIGLGVGGVAALGRRLGDIPRDRARVGERDVVRITGAPVLGSVAHEPDAARRPLVVYGSPRSPRAEAFRRLRATLPFLHVDGPPRAVVVTSAVAAEGRSTTSCNLAITAAYGGARVCLVEADLCRPSFAGYLGVESSPGLTSLLIGAAELDAAASPWGAGRVGDGWLDVLPSGPIPPDPSGLLASRGMADLLERLTSRYDLVVVDAPPLLSEAGAAVLASRAGGALLVARAGHTRGAQLRCATAALAAAGGQVLGTVLTMVPAAGPAGEGASWRLGLSRGDTAGRHWWPHVALPARRMRPTADPFSRGEPAAALAGRPVGATRAGDEPVSLTAIAEQRAAAPDQLVPDRLAPGVNA</sequence>
<keyword evidence="2" id="KW-0067">ATP-binding</keyword>
<reference evidence="6" key="1">
    <citation type="submission" date="2016-10" db="EMBL/GenBank/DDBJ databases">
        <title>Frankia sp. NRRL B-16386 Genome sequencing.</title>
        <authorList>
            <person name="Ghodhbane-Gtari F."/>
            <person name="Swanson E."/>
            <person name="Gueddou A."/>
            <person name="Hezbri K."/>
            <person name="Ktari K."/>
            <person name="Nouioui I."/>
            <person name="Morris K."/>
            <person name="Simpson S."/>
            <person name="Abebe-Akele F."/>
            <person name="Thomas K."/>
            <person name="Gtari M."/>
            <person name="Tisa L.S."/>
        </authorList>
    </citation>
    <scope>NUCLEOTIDE SEQUENCE [LARGE SCALE GENOMIC DNA]</scope>
    <source>
        <strain evidence="6">NRRL B-16386</strain>
    </source>
</reference>
<proteinExistence type="predicted"/>
<keyword evidence="1" id="KW-0547">Nucleotide-binding</keyword>
<evidence type="ECO:0008006" key="7">
    <source>
        <dbReference type="Google" id="ProtNLM"/>
    </source>
</evidence>
<evidence type="ECO:0000313" key="5">
    <source>
        <dbReference type="EMBL" id="ONH29759.1"/>
    </source>
</evidence>
<dbReference type="NCBIfam" id="TIGR01007">
    <property type="entry name" value="eps_fam"/>
    <property type="match status" value="1"/>
</dbReference>
<gene>
    <name evidence="5" type="ORF">BL253_16030</name>
</gene>
<dbReference type="AlphaFoldDB" id="A0A1V2IAB5"/>
<keyword evidence="4" id="KW-0812">Transmembrane</keyword>
<dbReference type="CDD" id="cd05387">
    <property type="entry name" value="BY-kinase"/>
    <property type="match status" value="1"/>
</dbReference>
<dbReference type="OrthoDB" id="9812433at2"/>
<dbReference type="PANTHER" id="PTHR32309">
    <property type="entry name" value="TYROSINE-PROTEIN KINASE"/>
    <property type="match status" value="1"/>
</dbReference>
<feature type="transmembrane region" description="Helical" evidence="4">
    <location>
        <begin position="16"/>
        <end position="34"/>
    </location>
</feature>
<organism evidence="5 6">
    <name type="scientific">Pseudofrankia asymbiotica</name>
    <dbReference type="NCBI Taxonomy" id="1834516"/>
    <lineage>
        <taxon>Bacteria</taxon>
        <taxon>Bacillati</taxon>
        <taxon>Actinomycetota</taxon>
        <taxon>Actinomycetes</taxon>
        <taxon>Frankiales</taxon>
        <taxon>Frankiaceae</taxon>
        <taxon>Pseudofrankia</taxon>
    </lineage>
</organism>
<dbReference type="InterPro" id="IPR027417">
    <property type="entry name" value="P-loop_NTPase"/>
</dbReference>
<feature type="region of interest" description="Disordered" evidence="3">
    <location>
        <begin position="323"/>
        <end position="377"/>
    </location>
</feature>
<comment type="caution">
    <text evidence="5">The sequence shown here is derived from an EMBL/GenBank/DDBJ whole genome shotgun (WGS) entry which is preliminary data.</text>
</comment>
<dbReference type="Proteomes" id="UP000188929">
    <property type="component" value="Unassembled WGS sequence"/>
</dbReference>
<protein>
    <recommendedName>
        <fullName evidence="7">Chromosome partitioning protein</fullName>
    </recommendedName>
</protein>
<dbReference type="SUPFAM" id="SSF52540">
    <property type="entry name" value="P-loop containing nucleoside triphosphate hydrolases"/>
    <property type="match status" value="1"/>
</dbReference>
<dbReference type="EMBL" id="MOMC01000031">
    <property type="protein sequence ID" value="ONH29759.1"/>
    <property type="molecule type" value="Genomic_DNA"/>
</dbReference>
<evidence type="ECO:0000256" key="3">
    <source>
        <dbReference type="SAM" id="MobiDB-lite"/>
    </source>
</evidence>
<evidence type="ECO:0000256" key="1">
    <source>
        <dbReference type="ARBA" id="ARBA00022741"/>
    </source>
</evidence>
<keyword evidence="4" id="KW-0472">Membrane</keyword>
<evidence type="ECO:0000313" key="6">
    <source>
        <dbReference type="Proteomes" id="UP000188929"/>
    </source>
</evidence>
<keyword evidence="4" id="KW-1133">Transmembrane helix</keyword>
<dbReference type="PANTHER" id="PTHR32309:SF31">
    <property type="entry name" value="CAPSULAR EXOPOLYSACCHARIDE FAMILY"/>
    <property type="match status" value="1"/>
</dbReference>
<dbReference type="InterPro" id="IPR005702">
    <property type="entry name" value="Wzc-like_C"/>
</dbReference>